<feature type="region of interest" description="Disordered" evidence="4">
    <location>
        <begin position="1"/>
        <end position="199"/>
    </location>
</feature>
<evidence type="ECO:0000256" key="2">
    <source>
        <dbReference type="ARBA" id="ARBA00022803"/>
    </source>
</evidence>
<feature type="repeat" description="TPR" evidence="3">
    <location>
        <begin position="431"/>
        <end position="464"/>
    </location>
</feature>
<dbReference type="InterPro" id="IPR011990">
    <property type="entry name" value="TPR-like_helical_dom_sf"/>
</dbReference>
<dbReference type="Pfam" id="PF07719">
    <property type="entry name" value="TPR_2"/>
    <property type="match status" value="2"/>
</dbReference>
<keyword evidence="5" id="KW-0812">Transmembrane</keyword>
<dbReference type="Proteomes" id="UP000045706">
    <property type="component" value="Unassembled WGS sequence"/>
</dbReference>
<evidence type="ECO:0000256" key="1">
    <source>
        <dbReference type="ARBA" id="ARBA00022737"/>
    </source>
</evidence>
<dbReference type="AlphaFoldDB" id="A0A0G4NM59"/>
<sequence length="512" mass="55492">MAENMSIDKHDAVDGDTPESRGSSLEADHHASANNANNAAGNASQENQQPKRKGGRKPPTYSRRSTRPPSPGGRETKSRSSRPFGRHSTDPGSSSSSSRRHKVDPNTHPLNLPPEERKRLSALSAMSRSNSMDIDRESTGAASSPPAAPTPTAQTAFSVPIPNINTAVNGNENGNDEDAPMPPPHKSNPSSPVPTAEDEAEAYKAAGNKFFKEKDYKNAILQYSKAVEMIPDSATYLSNRAAAYMSNGNYEAALEDCLRAVDLDGQNPKVLLRLARIYTSLGQPEEAILTFGRIQPPPSAKDMAPAKEMLHHITAAKNALASGTAGSMVLHALDQAERQLGYTAPKPRKWQIMRGEAHLKMGTANALGEAQNIAMSLLRNNSQDPEALVLRGRALYCQGDNDKAISHFRKALSCDPDMRDAVKWLRVVQKLERMKGEGNAEYKAGQWQAAIDKYTAALEIDPTNKGTNSKILQNRALFVLLPPSLLVLMAAMAATVYLALRAAQHLGRRQQV</sequence>
<proteinExistence type="predicted"/>
<reference evidence="7" key="1">
    <citation type="submission" date="2015-05" db="EMBL/GenBank/DDBJ databases">
        <authorList>
            <person name="Fogelqvist Johan"/>
        </authorList>
    </citation>
    <scope>NUCLEOTIDE SEQUENCE [LARGE SCALE GENOMIC DNA]</scope>
</reference>
<feature type="repeat" description="TPR" evidence="3">
    <location>
        <begin position="200"/>
        <end position="233"/>
    </location>
</feature>
<feature type="compositionally biased region" description="Low complexity" evidence="4">
    <location>
        <begin position="32"/>
        <end position="48"/>
    </location>
</feature>
<keyword evidence="2 3" id="KW-0802">TPR repeat</keyword>
<accession>A0A0G4NM59</accession>
<dbReference type="InterPro" id="IPR013105">
    <property type="entry name" value="TPR_2"/>
</dbReference>
<evidence type="ECO:0000256" key="4">
    <source>
        <dbReference type="SAM" id="MobiDB-lite"/>
    </source>
</evidence>
<dbReference type="PANTHER" id="PTHR44200">
    <property type="entry name" value="DNAJ HOMOLOG SUBFAMILY C MEMBER 7"/>
    <property type="match status" value="1"/>
</dbReference>
<feature type="compositionally biased region" description="Low complexity" evidence="4">
    <location>
        <begin position="139"/>
        <end position="158"/>
    </location>
</feature>
<feature type="repeat" description="TPR" evidence="3">
    <location>
        <begin position="234"/>
        <end position="267"/>
    </location>
</feature>
<feature type="repeat" description="TPR" evidence="3">
    <location>
        <begin position="385"/>
        <end position="418"/>
    </location>
</feature>
<keyword evidence="5" id="KW-0472">Membrane</keyword>
<name>A0A0G4NM59_VERLO</name>
<feature type="compositionally biased region" description="Basic and acidic residues" evidence="4">
    <location>
        <begin position="1"/>
        <end position="13"/>
    </location>
</feature>
<organism evidence="6 7">
    <name type="scientific">Verticillium longisporum</name>
    <name type="common">Verticillium dahliae var. longisporum</name>
    <dbReference type="NCBI Taxonomy" id="100787"/>
    <lineage>
        <taxon>Eukaryota</taxon>
        <taxon>Fungi</taxon>
        <taxon>Dikarya</taxon>
        <taxon>Ascomycota</taxon>
        <taxon>Pezizomycotina</taxon>
        <taxon>Sordariomycetes</taxon>
        <taxon>Hypocreomycetidae</taxon>
        <taxon>Glomerellales</taxon>
        <taxon>Plectosphaerellaceae</taxon>
        <taxon>Verticillium</taxon>
    </lineage>
</organism>
<gene>
    <name evidence="6" type="ORF">BN1723_007548</name>
</gene>
<evidence type="ECO:0000313" key="6">
    <source>
        <dbReference type="EMBL" id="CRK47451.1"/>
    </source>
</evidence>
<dbReference type="InterPro" id="IPR019734">
    <property type="entry name" value="TPR_rpt"/>
</dbReference>
<dbReference type="PROSITE" id="PS50005">
    <property type="entry name" value="TPR"/>
    <property type="match status" value="4"/>
</dbReference>
<dbReference type="Gene3D" id="1.25.40.10">
    <property type="entry name" value="Tetratricopeptide repeat domain"/>
    <property type="match status" value="1"/>
</dbReference>
<dbReference type="SUPFAM" id="SSF48452">
    <property type="entry name" value="TPR-like"/>
    <property type="match status" value="2"/>
</dbReference>
<feature type="compositionally biased region" description="Polar residues" evidence="4">
    <location>
        <begin position="163"/>
        <end position="173"/>
    </location>
</feature>
<evidence type="ECO:0000313" key="7">
    <source>
        <dbReference type="Proteomes" id="UP000045706"/>
    </source>
</evidence>
<dbReference type="SMART" id="SM00028">
    <property type="entry name" value="TPR"/>
    <property type="match status" value="5"/>
</dbReference>
<feature type="transmembrane region" description="Helical" evidence="5">
    <location>
        <begin position="477"/>
        <end position="500"/>
    </location>
</feature>
<protein>
    <submittedName>
        <fullName evidence="6">Uncharacterized protein</fullName>
    </submittedName>
</protein>
<dbReference type="PANTHER" id="PTHR44200:SF1">
    <property type="entry name" value="DNAJ HOMOLOG SUBFAMILY C MEMBER 7"/>
    <property type="match status" value="1"/>
</dbReference>
<evidence type="ECO:0000256" key="5">
    <source>
        <dbReference type="SAM" id="Phobius"/>
    </source>
</evidence>
<dbReference type="EMBL" id="CVQI01036606">
    <property type="protein sequence ID" value="CRK47451.1"/>
    <property type="molecule type" value="Genomic_DNA"/>
</dbReference>
<dbReference type="Pfam" id="PF12895">
    <property type="entry name" value="ANAPC3"/>
    <property type="match status" value="1"/>
</dbReference>
<keyword evidence="1" id="KW-0677">Repeat</keyword>
<evidence type="ECO:0000256" key="3">
    <source>
        <dbReference type="PROSITE-ProRule" id="PRU00339"/>
    </source>
</evidence>
<dbReference type="InterPro" id="IPR052758">
    <property type="entry name" value="SRC_co-chaperone"/>
</dbReference>
<keyword evidence="5" id="KW-1133">Transmembrane helix</keyword>